<evidence type="ECO:0000313" key="1">
    <source>
        <dbReference type="EMBL" id="SVE00305.1"/>
    </source>
</evidence>
<proteinExistence type="predicted"/>
<reference evidence="1" key="1">
    <citation type="submission" date="2018-05" db="EMBL/GenBank/DDBJ databases">
        <authorList>
            <person name="Lanie J.A."/>
            <person name="Ng W.-L."/>
            <person name="Kazmierczak K.M."/>
            <person name="Andrzejewski T.M."/>
            <person name="Davidsen T.M."/>
            <person name="Wayne K.J."/>
            <person name="Tettelin H."/>
            <person name="Glass J.I."/>
            <person name="Rusch D."/>
            <person name="Podicherti R."/>
            <person name="Tsui H.-C.T."/>
            <person name="Winkler M.E."/>
        </authorList>
    </citation>
    <scope>NUCLEOTIDE SEQUENCE</scope>
</reference>
<protein>
    <submittedName>
        <fullName evidence="1">Uncharacterized protein</fullName>
    </submittedName>
</protein>
<organism evidence="1">
    <name type="scientific">marine metagenome</name>
    <dbReference type="NCBI Taxonomy" id="408172"/>
    <lineage>
        <taxon>unclassified sequences</taxon>
        <taxon>metagenomes</taxon>
        <taxon>ecological metagenomes</taxon>
    </lineage>
</organism>
<accession>A0A382ZZD4</accession>
<name>A0A382ZZD4_9ZZZZ</name>
<gene>
    <name evidence="1" type="ORF">METZ01_LOCUS453159</name>
</gene>
<sequence>MLSTEGMSVNLTTEKAGLQSLIEMILTAVGEDGHPYEERGAVTLIR</sequence>
<dbReference type="EMBL" id="UINC01187530">
    <property type="protein sequence ID" value="SVE00305.1"/>
    <property type="molecule type" value="Genomic_DNA"/>
</dbReference>
<dbReference type="AlphaFoldDB" id="A0A382ZZD4"/>